<evidence type="ECO:0000256" key="4">
    <source>
        <dbReference type="ARBA" id="ARBA00022448"/>
    </source>
</evidence>
<dbReference type="GO" id="GO:0008137">
    <property type="term" value="F:NADH dehydrogenase (ubiquinone) activity"/>
    <property type="evidence" value="ECO:0007669"/>
    <property type="project" value="UniProtKB-UniRule"/>
</dbReference>
<evidence type="ECO:0000256" key="9">
    <source>
        <dbReference type="RuleBase" id="RU003640"/>
    </source>
</evidence>
<organism evidence="11">
    <name type="scientific">Paratimomenus flavocapitatus</name>
    <dbReference type="NCBI Taxonomy" id="2021295"/>
    <lineage>
        <taxon>Eukaryota</taxon>
        <taxon>Metazoa</taxon>
        <taxon>Ecdysozoa</taxon>
        <taxon>Arthropoda</taxon>
        <taxon>Hexapoda</taxon>
        <taxon>Insecta</taxon>
        <taxon>Pterygota</taxon>
        <taxon>Neoptera</taxon>
        <taxon>Polyneoptera</taxon>
        <taxon>Dermaptera</taxon>
        <taxon>Neodermaptera</taxon>
        <taxon>Epidermaptera</taxon>
        <taxon>Forficuloidea</taxon>
        <taxon>Forficulidae</taxon>
        <taxon>Paratimomenus</taxon>
    </lineage>
</organism>
<evidence type="ECO:0000313" key="11">
    <source>
        <dbReference type="EMBL" id="ASM82663.1"/>
    </source>
</evidence>
<feature type="chain" id="PRO_5025498171" description="NADH-ubiquinone oxidoreductase chain 3" evidence="10">
    <location>
        <begin position="23"/>
        <end position="115"/>
    </location>
</feature>
<comment type="catalytic activity">
    <reaction evidence="8 9">
        <text>a ubiquinone + NADH + 5 H(+)(in) = a ubiquinol + NAD(+) + 4 H(+)(out)</text>
        <dbReference type="Rhea" id="RHEA:29091"/>
        <dbReference type="Rhea" id="RHEA-COMP:9565"/>
        <dbReference type="Rhea" id="RHEA-COMP:9566"/>
        <dbReference type="ChEBI" id="CHEBI:15378"/>
        <dbReference type="ChEBI" id="CHEBI:16389"/>
        <dbReference type="ChEBI" id="CHEBI:17976"/>
        <dbReference type="ChEBI" id="CHEBI:57540"/>
        <dbReference type="ChEBI" id="CHEBI:57945"/>
        <dbReference type="EC" id="7.1.1.2"/>
    </reaction>
</comment>
<sequence length="115" mass="12358">MFLSSWMGVGLLILASLMMGLASSLGKKLSGPEKNSPFECGFDPQGSARLPFSLRFFLIAVLFLVFDVEIILLLPLVKTLSGDPLSWALGGAGVMSILLGGLSFEWHQGALNWTL</sequence>
<reference evidence="11" key="1">
    <citation type="submission" date="2016-04" db="EMBL/GenBank/DDBJ databases">
        <title>The partial mitochondrial genomes of Paratimomenus flavcapitatus.</title>
        <authorList>
            <person name="Song F."/>
            <person name="Liu Y.Q."/>
            <person name="Jiang P."/>
            <person name="Li H."/>
            <person name="Cai W.Z."/>
        </authorList>
    </citation>
    <scope>NUCLEOTIDE SEQUENCE</scope>
</reference>
<proteinExistence type="inferred from homology"/>
<evidence type="ECO:0000256" key="1">
    <source>
        <dbReference type="ARBA" id="ARBA00004370"/>
    </source>
</evidence>
<comment type="subcellular location">
    <subcellularLocation>
        <location evidence="1">Membrane</location>
    </subcellularLocation>
    <subcellularLocation>
        <location evidence="9">Mitochondrion membrane</location>
        <topology evidence="9">Multi-pass membrane protein</topology>
    </subcellularLocation>
</comment>
<keyword evidence="9" id="KW-0679">Respiratory chain</keyword>
<accession>A0A678PAH5</accession>
<evidence type="ECO:0000256" key="10">
    <source>
        <dbReference type="SAM" id="SignalP"/>
    </source>
</evidence>
<keyword evidence="7 9" id="KW-0472">Membrane</keyword>
<comment type="similarity">
    <text evidence="2 9">Belongs to the complex I subunit 3 family.</text>
</comment>
<geneLocation type="mitochondrion" evidence="11"/>
<dbReference type="PANTHER" id="PTHR11058:SF9">
    <property type="entry name" value="NADH-UBIQUINONE OXIDOREDUCTASE CHAIN 3"/>
    <property type="match status" value="1"/>
</dbReference>
<feature type="signal peptide" evidence="10">
    <location>
        <begin position="1"/>
        <end position="22"/>
    </location>
</feature>
<keyword evidence="4 9" id="KW-0813">Transport</keyword>
<evidence type="ECO:0000256" key="7">
    <source>
        <dbReference type="ARBA" id="ARBA00023136"/>
    </source>
</evidence>
<protein>
    <recommendedName>
        <fullName evidence="3 9">NADH-ubiquinone oxidoreductase chain 3</fullName>
        <ecNumber evidence="9">7.1.1.2</ecNumber>
    </recommendedName>
</protein>
<keyword evidence="6 9" id="KW-1133">Transmembrane helix</keyword>
<dbReference type="EMBL" id="KX091861">
    <property type="protein sequence ID" value="ASM82663.1"/>
    <property type="molecule type" value="Genomic_DNA"/>
</dbReference>
<gene>
    <name evidence="11" type="primary">ND3</name>
</gene>
<feature type="transmembrane region" description="Helical" evidence="9">
    <location>
        <begin position="84"/>
        <end position="104"/>
    </location>
</feature>
<dbReference type="Pfam" id="PF00507">
    <property type="entry name" value="Oxidored_q4"/>
    <property type="match status" value="1"/>
</dbReference>
<keyword evidence="9" id="KW-0520">NAD</keyword>
<dbReference type="GO" id="GO:0031966">
    <property type="term" value="C:mitochondrial membrane"/>
    <property type="evidence" value="ECO:0007669"/>
    <property type="project" value="UniProtKB-SubCell"/>
</dbReference>
<keyword evidence="5 9" id="KW-0812">Transmembrane</keyword>
<feature type="transmembrane region" description="Helical" evidence="9">
    <location>
        <begin position="56"/>
        <end position="77"/>
    </location>
</feature>
<evidence type="ECO:0000256" key="3">
    <source>
        <dbReference type="ARBA" id="ARBA00021007"/>
    </source>
</evidence>
<keyword evidence="9" id="KW-1278">Translocase</keyword>
<evidence type="ECO:0000256" key="5">
    <source>
        <dbReference type="ARBA" id="ARBA00022692"/>
    </source>
</evidence>
<keyword evidence="10" id="KW-0732">Signal</keyword>
<keyword evidence="9" id="KW-0830">Ubiquinone</keyword>
<evidence type="ECO:0000256" key="2">
    <source>
        <dbReference type="ARBA" id="ARBA00008472"/>
    </source>
</evidence>
<dbReference type="Gene3D" id="1.20.58.1610">
    <property type="entry name" value="NADH:ubiquinone/plastoquinone oxidoreductase, chain 3"/>
    <property type="match status" value="1"/>
</dbReference>
<dbReference type="EC" id="7.1.1.2" evidence="9"/>
<name>A0A678PAH5_9NEOP</name>
<keyword evidence="9 11" id="KW-0496">Mitochondrion</keyword>
<evidence type="ECO:0000256" key="8">
    <source>
        <dbReference type="ARBA" id="ARBA00049551"/>
    </source>
</evidence>
<dbReference type="AlphaFoldDB" id="A0A678PAH5"/>
<evidence type="ECO:0000256" key="6">
    <source>
        <dbReference type="ARBA" id="ARBA00022989"/>
    </source>
</evidence>
<dbReference type="InterPro" id="IPR038430">
    <property type="entry name" value="NDAH_ubi_oxred_su3_sf"/>
</dbReference>
<comment type="function">
    <text evidence="9">Core subunit of the mitochondrial membrane respiratory chain NADH dehydrogenase (Complex I) which catalyzes electron transfer from NADH through the respiratory chain, using ubiquinone as an electron acceptor. Essential for the catalytic activity of complex I.</text>
</comment>
<keyword evidence="9" id="KW-0249">Electron transport</keyword>
<dbReference type="PANTHER" id="PTHR11058">
    <property type="entry name" value="NADH-UBIQUINONE OXIDOREDUCTASE CHAIN 3"/>
    <property type="match status" value="1"/>
</dbReference>
<dbReference type="InterPro" id="IPR000440">
    <property type="entry name" value="NADH_UbQ/plastoQ_OxRdtase_su3"/>
</dbReference>
<dbReference type="GO" id="GO:0030964">
    <property type="term" value="C:NADH dehydrogenase complex"/>
    <property type="evidence" value="ECO:0007669"/>
    <property type="project" value="TreeGrafter"/>
</dbReference>